<evidence type="ECO:0000313" key="3">
    <source>
        <dbReference type="Proteomes" id="UP000315112"/>
    </source>
</evidence>
<evidence type="ECO:0000313" key="2">
    <source>
        <dbReference type="EMBL" id="TWI48403.1"/>
    </source>
</evidence>
<reference evidence="2" key="2">
    <citation type="submission" date="2019-07" db="EMBL/GenBank/DDBJ databases">
        <authorList>
            <person name="Whitman W."/>
            <person name="Huntemann M."/>
            <person name="Clum A."/>
            <person name="Pillay M."/>
            <person name="Palaniappan K."/>
            <person name="Varghese N."/>
            <person name="Mikhailova N."/>
            <person name="Stamatis D."/>
            <person name="Reddy T."/>
            <person name="Daum C."/>
            <person name="Shapiro N."/>
            <person name="Ivanova N."/>
            <person name="Kyrpides N."/>
            <person name="Woyke T."/>
        </authorList>
    </citation>
    <scope>NUCLEOTIDE SEQUENCE</scope>
    <source>
        <strain evidence="2">CGMCC 1.10685</strain>
    </source>
</reference>
<gene>
    <name evidence="1" type="ORF">GO485_10950</name>
    <name evidence="2" type="ORF">IP92_01792</name>
</gene>
<dbReference type="Proteomes" id="UP000315112">
    <property type="component" value="Unassembled WGS sequence"/>
</dbReference>
<accession>A0A562PVK3</accession>
<reference evidence="2 3" key="1">
    <citation type="journal article" date="2015" name="Stand. Genomic Sci.">
        <title>Genomic Encyclopedia of Bacterial and Archaeal Type Strains, Phase III: the genomes of soil and plant-associated and newly described type strains.</title>
        <authorList>
            <person name="Whitman W.B."/>
            <person name="Woyke T."/>
            <person name="Klenk H.P."/>
            <person name="Zhou Y."/>
            <person name="Lilburn T.G."/>
            <person name="Beck B.J."/>
            <person name="De Vos P."/>
            <person name="Vandamme P."/>
            <person name="Eisen J.A."/>
            <person name="Garrity G."/>
            <person name="Hugenholtz P."/>
            <person name="Kyrpides N.C."/>
        </authorList>
    </citation>
    <scope>NUCLEOTIDE SEQUENCE [LARGE SCALE GENOMIC DNA]</scope>
    <source>
        <strain evidence="2 3">CGMCC 1.10685</strain>
    </source>
</reference>
<dbReference type="EMBL" id="CP046904">
    <property type="protein sequence ID" value="QGZ39513.1"/>
    <property type="molecule type" value="Genomic_DNA"/>
</dbReference>
<keyword evidence="4" id="KW-1185">Reference proteome</keyword>
<sequence length="322" mass="35208">MPSLITLRHGVDRKRALSRAWAGVKLHVRALACPRLTRDWLHLLNSNELMRQLVHAQPRLVHKVYRPWLSTCFDDQARLAALGSHYRFALRQGWGPLLLRAAHGPVPLCAFDGKSGTPYSVALRAVVPMERDGELVLELRRAGVLVYSAAFSFLADGGRAVVGIGCIQGPACGAGLELCRETTRDLHGLRPKNLLVRLIAQLGHASGCQWLRLVGNGNRAVVRSRRRGKVLADYDTMWRELGAEPRSDGDFEYPCTPLAAPDLEQVPSRKRAEARRRHALLEQACAALVDCMPAAALTHPEPLPTATGSTIGRATAACAVPN</sequence>
<dbReference type="PANTHER" id="PTHR38785:SF1">
    <property type="entry name" value="HOMOLOG OF VIRK"/>
    <property type="match status" value="1"/>
</dbReference>
<dbReference type="OrthoDB" id="1238765at2"/>
<dbReference type="RefSeq" id="WP_145874205.1">
    <property type="nucleotide sequence ID" value="NZ_CP046904.1"/>
</dbReference>
<reference evidence="1 4" key="3">
    <citation type="submission" date="2019-12" db="EMBL/GenBank/DDBJ databases">
        <title>Draft Genome Sequences of Six Type Strains of the Genus Massilia.</title>
        <authorList>
            <person name="Miess H."/>
            <person name="Frediansyah A."/>
            <person name="Goeker M."/>
            <person name="Gross H."/>
        </authorList>
    </citation>
    <scope>NUCLEOTIDE SEQUENCE [LARGE SCALE GENOMIC DNA]</scope>
    <source>
        <strain evidence="1 4">DSM 26639</strain>
    </source>
</reference>
<proteinExistence type="predicted"/>
<organism evidence="2 3">
    <name type="scientific">Pseudoduganella flava</name>
    <dbReference type="NCBI Taxonomy" id="871742"/>
    <lineage>
        <taxon>Bacteria</taxon>
        <taxon>Pseudomonadati</taxon>
        <taxon>Pseudomonadota</taxon>
        <taxon>Betaproteobacteria</taxon>
        <taxon>Burkholderiales</taxon>
        <taxon>Oxalobacteraceae</taxon>
        <taxon>Telluria group</taxon>
        <taxon>Pseudoduganella</taxon>
    </lineage>
</organism>
<dbReference type="AlphaFoldDB" id="A0A562PVK3"/>
<protein>
    <submittedName>
        <fullName evidence="1">DUF535 domain-containing protein</fullName>
    </submittedName>
</protein>
<dbReference type="Pfam" id="PF04393">
    <property type="entry name" value="DUF535"/>
    <property type="match status" value="1"/>
</dbReference>
<dbReference type="Proteomes" id="UP000437862">
    <property type="component" value="Chromosome"/>
</dbReference>
<dbReference type="PANTHER" id="PTHR38785">
    <property type="entry name" value="HOMOLOG OF VIRK"/>
    <property type="match status" value="1"/>
</dbReference>
<evidence type="ECO:0000313" key="1">
    <source>
        <dbReference type="EMBL" id="QGZ39513.1"/>
    </source>
</evidence>
<name>A0A562PVK3_9BURK</name>
<evidence type="ECO:0000313" key="4">
    <source>
        <dbReference type="Proteomes" id="UP000437862"/>
    </source>
</evidence>
<dbReference type="GO" id="GO:0006974">
    <property type="term" value="P:DNA damage response"/>
    <property type="evidence" value="ECO:0007669"/>
    <property type="project" value="TreeGrafter"/>
</dbReference>
<dbReference type="InterPro" id="IPR007488">
    <property type="entry name" value="DUF535"/>
</dbReference>
<dbReference type="EMBL" id="VLKW01000003">
    <property type="protein sequence ID" value="TWI48403.1"/>
    <property type="molecule type" value="Genomic_DNA"/>
</dbReference>